<dbReference type="AlphaFoldDB" id="A0AAV5SIF0"/>
<evidence type="ECO:0000313" key="3">
    <source>
        <dbReference type="Proteomes" id="UP001432027"/>
    </source>
</evidence>
<evidence type="ECO:0000256" key="1">
    <source>
        <dbReference type="SAM" id="MobiDB-lite"/>
    </source>
</evidence>
<organism evidence="2 3">
    <name type="scientific">Pristionchus entomophagus</name>
    <dbReference type="NCBI Taxonomy" id="358040"/>
    <lineage>
        <taxon>Eukaryota</taxon>
        <taxon>Metazoa</taxon>
        <taxon>Ecdysozoa</taxon>
        <taxon>Nematoda</taxon>
        <taxon>Chromadorea</taxon>
        <taxon>Rhabditida</taxon>
        <taxon>Rhabditina</taxon>
        <taxon>Diplogasteromorpha</taxon>
        <taxon>Diplogasteroidea</taxon>
        <taxon>Neodiplogasteridae</taxon>
        <taxon>Pristionchus</taxon>
    </lineage>
</organism>
<comment type="caution">
    <text evidence="2">The sequence shown here is derived from an EMBL/GenBank/DDBJ whole genome shotgun (WGS) entry which is preliminary data.</text>
</comment>
<name>A0AAV5SIF0_9BILA</name>
<dbReference type="Proteomes" id="UP001432027">
    <property type="component" value="Unassembled WGS sequence"/>
</dbReference>
<feature type="non-terminal residue" evidence="2">
    <location>
        <position position="1"/>
    </location>
</feature>
<feature type="region of interest" description="Disordered" evidence="1">
    <location>
        <begin position="1"/>
        <end position="24"/>
    </location>
</feature>
<evidence type="ECO:0008006" key="4">
    <source>
        <dbReference type="Google" id="ProtNLM"/>
    </source>
</evidence>
<gene>
    <name evidence="2" type="ORF">PENTCL1PPCAC_4845</name>
</gene>
<dbReference type="EMBL" id="BTSX01000002">
    <property type="protein sequence ID" value="GMS82670.1"/>
    <property type="molecule type" value="Genomic_DNA"/>
</dbReference>
<evidence type="ECO:0000313" key="2">
    <source>
        <dbReference type="EMBL" id="GMS82670.1"/>
    </source>
</evidence>
<sequence length="113" mass="13202">RPGARSRWAITTSSPHKPDHTTKPARQSSLFLQIMFFLKWIIPTPIRDTVDSWIAYSTGLFSFMFRSVTFKPLTQNDKMGQASIDTNCTATRNRKNELRRSFYRRIQKTKTTD</sequence>
<keyword evidence="3" id="KW-1185">Reference proteome</keyword>
<accession>A0AAV5SIF0</accession>
<feature type="non-terminal residue" evidence="2">
    <location>
        <position position="113"/>
    </location>
</feature>
<proteinExistence type="predicted"/>
<reference evidence="2" key="1">
    <citation type="submission" date="2023-10" db="EMBL/GenBank/DDBJ databases">
        <title>Genome assembly of Pristionchus species.</title>
        <authorList>
            <person name="Yoshida K."/>
            <person name="Sommer R.J."/>
        </authorList>
    </citation>
    <scope>NUCLEOTIDE SEQUENCE</scope>
    <source>
        <strain evidence="2">RS0144</strain>
    </source>
</reference>
<protein>
    <recommendedName>
        <fullName evidence="4">G protein-coupled receptor</fullName>
    </recommendedName>
</protein>